<protein>
    <submittedName>
        <fullName evidence="1">Uncharacterized protein</fullName>
    </submittedName>
</protein>
<dbReference type="EMBL" id="CP015118">
    <property type="protein sequence ID" value="ARN19349.1"/>
    <property type="molecule type" value="Genomic_DNA"/>
</dbReference>
<dbReference type="OrthoDB" id="10018096at2"/>
<name>A0A1W6L4T8_9BURK</name>
<dbReference type="KEGG" id="rgu:A4W93_05170"/>
<dbReference type="PROSITE" id="PS51257">
    <property type="entry name" value="PROKAR_LIPOPROTEIN"/>
    <property type="match status" value="1"/>
</dbReference>
<dbReference type="RefSeq" id="WP_085749607.1">
    <property type="nucleotide sequence ID" value="NZ_BSPR01000002.1"/>
</dbReference>
<dbReference type="AlphaFoldDB" id="A0A1W6L4T8"/>
<sequence>MFNLKSEPRRFAAPLRPSTLLTACLLSLAACGGGGGSGEPPIDPALQEGPHLIEVASGTAVLPRIDFPADVKSGGAERVQAFLAADGRAVVRLQLTQATVASGPLSRRELVYSRSADGTWSAPEALDAPAVPEIWHANESGWVSAGTPDFVELENFGRTDSEAKAMGPGIGQRLRAAQRHQVLPDRVRIGRVIDDQGGVYLIDRQEPTDADNTWTVTQRRVAADGTVGNLQTLSKRGALPLYENRPQLTQNPSPTRAALYWAEPFIATDPADLQVGRLFIESGTLAGSLPTGAPFHRSCPMGLVRSVTPQWGTVLSYPWPDNDGVCRTRVRVIETRAPVTAIGDQRLDPTDSLATPASPPLLSAGPDGQLLALWLKPTFDPYRHELRVATGQVPDRNTTDRNWSWSPASTVEHAGAPVSFSNADISESTIAVGSGGHVAVVHLSASTSSNTNVWLLRYAPGTGWKPPLKLFNGVPFPITRSNLSVAPDGKVLIAYVDMNRCPAGDCPVRLHPRAIVID</sequence>
<proteinExistence type="predicted"/>
<accession>A0A1W6L4T8</accession>
<evidence type="ECO:0000313" key="1">
    <source>
        <dbReference type="EMBL" id="ARN19349.1"/>
    </source>
</evidence>
<organism evidence="1 2">
    <name type="scientific">Piscinibacter gummiphilus</name>
    <dbReference type="NCBI Taxonomy" id="946333"/>
    <lineage>
        <taxon>Bacteria</taxon>
        <taxon>Pseudomonadati</taxon>
        <taxon>Pseudomonadota</taxon>
        <taxon>Betaproteobacteria</taxon>
        <taxon>Burkholderiales</taxon>
        <taxon>Sphaerotilaceae</taxon>
        <taxon>Piscinibacter</taxon>
    </lineage>
</organism>
<evidence type="ECO:0000313" key="2">
    <source>
        <dbReference type="Proteomes" id="UP000193427"/>
    </source>
</evidence>
<reference evidence="1 2" key="1">
    <citation type="submission" date="2016-04" db="EMBL/GenBank/DDBJ databases">
        <title>Complete genome sequence of natural rubber-degrading, novel Gram-negative bacterium, Rhizobacter gummiphilus strain NS21.</title>
        <authorList>
            <person name="Tabata M."/>
            <person name="Kasai D."/>
            <person name="Fukuda M."/>
        </authorList>
    </citation>
    <scope>NUCLEOTIDE SEQUENCE [LARGE SCALE GENOMIC DNA]</scope>
    <source>
        <strain evidence="1 2">NS21</strain>
    </source>
</reference>
<gene>
    <name evidence="1" type="ORF">A4W93_05170</name>
</gene>
<dbReference type="Proteomes" id="UP000193427">
    <property type="component" value="Chromosome"/>
</dbReference>
<keyword evidence="2" id="KW-1185">Reference proteome</keyword>